<evidence type="ECO:0000313" key="3">
    <source>
        <dbReference type="Proteomes" id="UP000182059"/>
    </source>
</evidence>
<protein>
    <submittedName>
        <fullName evidence="2">Uncharacterized protein</fullName>
    </submittedName>
</protein>
<evidence type="ECO:0000313" key="2">
    <source>
        <dbReference type="EMBL" id="OIP64634.1"/>
    </source>
</evidence>
<name>A0A1J5G4P6_9BACT</name>
<dbReference type="EMBL" id="MNYX01000073">
    <property type="protein sequence ID" value="OIP64634.1"/>
    <property type="molecule type" value="Genomic_DNA"/>
</dbReference>
<organism evidence="2 3">
    <name type="scientific">Candidatus Nomurabacteria bacterium CG2_30_43_9</name>
    <dbReference type="NCBI Taxonomy" id="1805283"/>
    <lineage>
        <taxon>Bacteria</taxon>
        <taxon>Candidatus Nomuraibacteriota</taxon>
    </lineage>
</organism>
<gene>
    <name evidence="2" type="ORF">AUK15_03090</name>
</gene>
<evidence type="ECO:0000256" key="1">
    <source>
        <dbReference type="SAM" id="Phobius"/>
    </source>
</evidence>
<accession>A0A1J5G4P6</accession>
<proteinExistence type="predicted"/>
<keyword evidence="1" id="KW-1133">Transmembrane helix</keyword>
<feature type="transmembrane region" description="Helical" evidence="1">
    <location>
        <begin position="12"/>
        <end position="33"/>
    </location>
</feature>
<dbReference type="Proteomes" id="UP000182059">
    <property type="component" value="Unassembled WGS sequence"/>
</dbReference>
<keyword evidence="1" id="KW-0472">Membrane</keyword>
<sequence>MLETLRAKPNHIKQIISLAITIVIFSAILFVWVSSRGARLREVEVREKTVSPVDGVSVMFDGFLSGLKDRTSNALTPKKKNTTSTSTDDFDLSGVVIIDPSVATTTKK</sequence>
<comment type="caution">
    <text evidence="2">The sequence shown here is derived from an EMBL/GenBank/DDBJ whole genome shotgun (WGS) entry which is preliminary data.</text>
</comment>
<reference evidence="2 3" key="1">
    <citation type="journal article" date="2016" name="Environ. Microbiol.">
        <title>Genomic resolution of a cold subsurface aquifer community provides metabolic insights for novel microbes adapted to high CO concentrations.</title>
        <authorList>
            <person name="Probst A.J."/>
            <person name="Castelle C.J."/>
            <person name="Singh A."/>
            <person name="Brown C.T."/>
            <person name="Anantharaman K."/>
            <person name="Sharon I."/>
            <person name="Hug L.A."/>
            <person name="Burstein D."/>
            <person name="Emerson J.B."/>
            <person name="Thomas B.C."/>
            <person name="Banfield J.F."/>
        </authorList>
    </citation>
    <scope>NUCLEOTIDE SEQUENCE [LARGE SCALE GENOMIC DNA]</scope>
    <source>
        <strain evidence="2">CG2_30_43_9</strain>
    </source>
</reference>
<dbReference type="AlphaFoldDB" id="A0A1J5G4P6"/>
<keyword evidence="1" id="KW-0812">Transmembrane</keyword>